<proteinExistence type="predicted"/>
<evidence type="ECO:0000313" key="2">
    <source>
        <dbReference type="Proteomes" id="UP001341840"/>
    </source>
</evidence>
<comment type="caution">
    <text evidence="1">The sequence shown here is derived from an EMBL/GenBank/DDBJ whole genome shotgun (WGS) entry which is preliminary data.</text>
</comment>
<evidence type="ECO:0000313" key="1">
    <source>
        <dbReference type="EMBL" id="MED6133040.1"/>
    </source>
</evidence>
<gene>
    <name evidence="1" type="ORF">PIB30_024562</name>
</gene>
<dbReference type="Proteomes" id="UP001341840">
    <property type="component" value="Unassembled WGS sequence"/>
</dbReference>
<dbReference type="EMBL" id="JASCZI010060503">
    <property type="protein sequence ID" value="MED6133040.1"/>
    <property type="molecule type" value="Genomic_DNA"/>
</dbReference>
<accession>A0ABU6SAJ0</accession>
<name>A0ABU6SAJ0_9FABA</name>
<evidence type="ECO:0008006" key="3">
    <source>
        <dbReference type="Google" id="ProtNLM"/>
    </source>
</evidence>
<organism evidence="1 2">
    <name type="scientific">Stylosanthes scabra</name>
    <dbReference type="NCBI Taxonomy" id="79078"/>
    <lineage>
        <taxon>Eukaryota</taxon>
        <taxon>Viridiplantae</taxon>
        <taxon>Streptophyta</taxon>
        <taxon>Embryophyta</taxon>
        <taxon>Tracheophyta</taxon>
        <taxon>Spermatophyta</taxon>
        <taxon>Magnoliopsida</taxon>
        <taxon>eudicotyledons</taxon>
        <taxon>Gunneridae</taxon>
        <taxon>Pentapetalae</taxon>
        <taxon>rosids</taxon>
        <taxon>fabids</taxon>
        <taxon>Fabales</taxon>
        <taxon>Fabaceae</taxon>
        <taxon>Papilionoideae</taxon>
        <taxon>50 kb inversion clade</taxon>
        <taxon>dalbergioids sensu lato</taxon>
        <taxon>Dalbergieae</taxon>
        <taxon>Pterocarpus clade</taxon>
        <taxon>Stylosanthes</taxon>
    </lineage>
</organism>
<keyword evidence="2" id="KW-1185">Reference proteome</keyword>
<reference evidence="1 2" key="1">
    <citation type="journal article" date="2023" name="Plants (Basel)">
        <title>Bridging the Gap: Combining Genomics and Transcriptomics Approaches to Understand Stylosanthes scabra, an Orphan Legume from the Brazilian Caatinga.</title>
        <authorList>
            <person name="Ferreira-Neto J.R.C."/>
            <person name="da Silva M.D."/>
            <person name="Binneck E."/>
            <person name="de Melo N.F."/>
            <person name="da Silva R.H."/>
            <person name="de Melo A.L.T.M."/>
            <person name="Pandolfi V."/>
            <person name="Bustamante F.O."/>
            <person name="Brasileiro-Vidal A.C."/>
            <person name="Benko-Iseppon A.M."/>
        </authorList>
    </citation>
    <scope>NUCLEOTIDE SEQUENCE [LARGE SCALE GENOMIC DNA]</scope>
    <source>
        <tissue evidence="1">Leaves</tissue>
    </source>
</reference>
<protein>
    <recommendedName>
        <fullName evidence="3">Zinc finger GRF-type domain-containing protein</fullName>
    </recommendedName>
</protein>
<sequence length="83" mass="9211">MEELRRTRNAVGGCSVGTIVGDTRLLVGKVGEERDGVAPKCHCGVYSILYRSKTLGNLNRMFFGCPFFKVSIPHYCKYILPLA</sequence>